<organism evidence="3 4">
    <name type="scientific">Rhizobium leguminosarum</name>
    <dbReference type="NCBI Taxonomy" id="384"/>
    <lineage>
        <taxon>Bacteria</taxon>
        <taxon>Pseudomonadati</taxon>
        <taxon>Pseudomonadota</taxon>
        <taxon>Alphaproteobacteria</taxon>
        <taxon>Hyphomicrobiales</taxon>
        <taxon>Rhizobiaceae</taxon>
        <taxon>Rhizobium/Agrobacterium group</taxon>
        <taxon>Rhizobium</taxon>
    </lineage>
</organism>
<dbReference type="NCBIfam" id="NF033542">
    <property type="entry name" value="transpos_IS110"/>
    <property type="match status" value="1"/>
</dbReference>
<dbReference type="GO" id="GO:0004803">
    <property type="term" value="F:transposase activity"/>
    <property type="evidence" value="ECO:0007669"/>
    <property type="project" value="InterPro"/>
</dbReference>
<dbReference type="EMBL" id="CP025015">
    <property type="protein sequence ID" value="AUW47480.1"/>
    <property type="molecule type" value="Genomic_DNA"/>
</dbReference>
<keyword evidence="3" id="KW-0614">Plasmid</keyword>
<accession>A0A2K9ZH07</accession>
<sequence length="402" mass="44240">MRLQYLCHIIYLMELISLARQIYMLYSWRTYISLGSVEWTPPDGIKCANVRVCLEPARRTSMNEISIVGLDLAKNVFQIHGAGPDGSVALRKKLNRGRLLEFFAKLPICVVAMEACASAHYWGREIGKLGHEIRLINPSYVKPFVKRQKNDAADAEAIAEAASRPTMRFVSVKSAEKQASSMAFKVRDLLVRQRTQTVNALRGHLMEYGLIVPQGLKNVSLLHEQIATHPDLPEVAKMLCKGLLEQVMFLSQQIVVLEKELRIRARQDDLASRLMTIPGVGAICATAIEALAPSAETFSKGRDFAAWIGLTPKQNSSGGKDRLGKVSKMGQRDLRRLLVLGATAVVRWARRYGAPGGAWLARMLSKKPPKLVAVALANNLARIAWALMSSGGVYQAPASGAA</sequence>
<evidence type="ECO:0000313" key="3">
    <source>
        <dbReference type="EMBL" id="AUW47480.1"/>
    </source>
</evidence>
<protein>
    <submittedName>
        <fullName evidence="3">Transposase</fullName>
    </submittedName>
</protein>
<feature type="domain" description="Transposase IS116/IS110/IS902 C-terminal" evidence="2">
    <location>
        <begin position="272"/>
        <end position="349"/>
    </location>
</feature>
<evidence type="ECO:0000259" key="1">
    <source>
        <dbReference type="Pfam" id="PF01548"/>
    </source>
</evidence>
<gene>
    <name evidence="3" type="ORF">CUJ84_pRLN3000357</name>
</gene>
<dbReference type="PANTHER" id="PTHR33055">
    <property type="entry name" value="TRANSPOSASE FOR INSERTION SEQUENCE ELEMENT IS1111A"/>
    <property type="match status" value="1"/>
</dbReference>
<geneLocation type="plasmid" evidence="4">
    <name>prln3</name>
</geneLocation>
<dbReference type="InterPro" id="IPR003346">
    <property type="entry name" value="Transposase_20"/>
</dbReference>
<evidence type="ECO:0000259" key="2">
    <source>
        <dbReference type="Pfam" id="PF02371"/>
    </source>
</evidence>
<dbReference type="Pfam" id="PF01548">
    <property type="entry name" value="DEDD_Tnp_IS110"/>
    <property type="match status" value="1"/>
</dbReference>
<dbReference type="GO" id="GO:0006313">
    <property type="term" value="P:DNA transposition"/>
    <property type="evidence" value="ECO:0007669"/>
    <property type="project" value="InterPro"/>
</dbReference>
<proteinExistence type="predicted"/>
<dbReference type="AlphaFoldDB" id="A0A2K9ZH07"/>
<dbReference type="Proteomes" id="UP000238523">
    <property type="component" value="Plasmid pRLN3"/>
</dbReference>
<dbReference type="PANTHER" id="PTHR33055:SF3">
    <property type="entry name" value="PUTATIVE TRANSPOSASE FOR IS117-RELATED"/>
    <property type="match status" value="1"/>
</dbReference>
<feature type="domain" description="Transposase IS110-like N-terminal" evidence="1">
    <location>
        <begin position="68"/>
        <end position="208"/>
    </location>
</feature>
<dbReference type="InterPro" id="IPR047650">
    <property type="entry name" value="Transpos_IS110"/>
</dbReference>
<reference evidence="3 4" key="1">
    <citation type="submission" date="2017-11" db="EMBL/GenBank/DDBJ databases">
        <title>Complete genome of Rhizobium leguminosarum Norway, an ineffective micro-symbiont.</title>
        <authorList>
            <person name="Hoffrichter A."/>
            <person name="Liang J."/>
            <person name="Brachmann A."/>
            <person name="Marin M."/>
        </authorList>
    </citation>
    <scope>NUCLEOTIDE SEQUENCE [LARGE SCALE GENOMIC DNA]</scope>
    <source>
        <strain evidence="3 4">Norway</strain>
        <plasmid evidence="4">Plasmid prln3</plasmid>
    </source>
</reference>
<evidence type="ECO:0000313" key="4">
    <source>
        <dbReference type="Proteomes" id="UP000238523"/>
    </source>
</evidence>
<name>A0A2K9ZH07_RHILE</name>
<dbReference type="GO" id="GO:0003677">
    <property type="term" value="F:DNA binding"/>
    <property type="evidence" value="ECO:0007669"/>
    <property type="project" value="InterPro"/>
</dbReference>
<dbReference type="InterPro" id="IPR002525">
    <property type="entry name" value="Transp_IS110-like_N"/>
</dbReference>
<dbReference type="Pfam" id="PF02371">
    <property type="entry name" value="Transposase_20"/>
    <property type="match status" value="1"/>
</dbReference>